<dbReference type="GO" id="GO:0005737">
    <property type="term" value="C:cytoplasm"/>
    <property type="evidence" value="ECO:0007669"/>
    <property type="project" value="UniProtKB-UniRule"/>
</dbReference>
<dbReference type="SUPFAM" id="SSF89447">
    <property type="entry name" value="AbrB/MazE/MraZ-like"/>
    <property type="match status" value="1"/>
</dbReference>
<keyword evidence="5 7" id="KW-0238">DNA-binding</keyword>
<feature type="domain" description="SpoVT-AbrB" evidence="8">
    <location>
        <begin position="80"/>
        <end position="123"/>
    </location>
</feature>
<gene>
    <name evidence="7" type="primary">mraZ</name>
    <name evidence="9" type="ORF">SAMN03080617_02356</name>
</gene>
<dbReference type="PANTHER" id="PTHR34701:SF1">
    <property type="entry name" value="TRANSCRIPTIONAL REGULATOR MRAZ"/>
    <property type="match status" value="1"/>
</dbReference>
<evidence type="ECO:0000256" key="2">
    <source>
        <dbReference type="ARBA" id="ARBA00022490"/>
    </source>
</evidence>
<feature type="domain" description="SpoVT-AbrB" evidence="8">
    <location>
        <begin position="5"/>
        <end position="51"/>
    </location>
</feature>
<dbReference type="GO" id="GO:2000143">
    <property type="term" value="P:negative regulation of DNA-templated transcription initiation"/>
    <property type="evidence" value="ECO:0007669"/>
    <property type="project" value="TreeGrafter"/>
</dbReference>
<dbReference type="PANTHER" id="PTHR34701">
    <property type="entry name" value="TRANSCRIPTIONAL REGULATOR MRAZ"/>
    <property type="match status" value="1"/>
</dbReference>
<evidence type="ECO:0000256" key="5">
    <source>
        <dbReference type="ARBA" id="ARBA00023125"/>
    </source>
</evidence>
<dbReference type="InterPro" id="IPR035644">
    <property type="entry name" value="MraZ_C"/>
</dbReference>
<keyword evidence="6 7" id="KW-0804">Transcription</keyword>
<evidence type="ECO:0000256" key="7">
    <source>
        <dbReference type="HAMAP-Rule" id="MF_01008"/>
    </source>
</evidence>
<dbReference type="NCBIfam" id="TIGR00242">
    <property type="entry name" value="division/cell wall cluster transcriptional repressor MraZ"/>
    <property type="match status" value="1"/>
</dbReference>
<keyword evidence="10" id="KW-1185">Reference proteome</keyword>
<dbReference type="InterPro" id="IPR007159">
    <property type="entry name" value="SpoVT-AbrB_dom"/>
</dbReference>
<dbReference type="InterPro" id="IPR003444">
    <property type="entry name" value="MraZ"/>
</dbReference>
<dbReference type="PROSITE" id="PS51740">
    <property type="entry name" value="SPOVT_ABRB"/>
    <property type="match status" value="2"/>
</dbReference>
<dbReference type="Proteomes" id="UP000198756">
    <property type="component" value="Unassembled WGS sequence"/>
</dbReference>
<dbReference type="AlphaFoldDB" id="A0A1G5YB52"/>
<comment type="subcellular location">
    <subcellularLocation>
        <location evidence="7">Cytoplasm</location>
        <location evidence="7">Nucleoid</location>
    </subcellularLocation>
</comment>
<proteinExistence type="inferred from homology"/>
<dbReference type="CDD" id="cd16320">
    <property type="entry name" value="MraZ_N"/>
    <property type="match status" value="1"/>
</dbReference>
<dbReference type="InterPro" id="IPR038619">
    <property type="entry name" value="MraZ_sf"/>
</dbReference>
<dbReference type="HAMAP" id="MF_01008">
    <property type="entry name" value="MraZ"/>
    <property type="match status" value="1"/>
</dbReference>
<evidence type="ECO:0000256" key="6">
    <source>
        <dbReference type="ARBA" id="ARBA00023163"/>
    </source>
</evidence>
<evidence type="ECO:0000256" key="1">
    <source>
        <dbReference type="ARBA" id="ARBA00013860"/>
    </source>
</evidence>
<protein>
    <recommendedName>
        <fullName evidence="1 7">Transcriptional regulator MraZ</fullName>
    </recommendedName>
</protein>
<evidence type="ECO:0000259" key="8">
    <source>
        <dbReference type="PROSITE" id="PS51740"/>
    </source>
</evidence>
<organism evidence="9 10">
    <name type="scientific">Algoriphagus alkaliphilus</name>
    <dbReference type="NCBI Taxonomy" id="279824"/>
    <lineage>
        <taxon>Bacteria</taxon>
        <taxon>Pseudomonadati</taxon>
        <taxon>Bacteroidota</taxon>
        <taxon>Cytophagia</taxon>
        <taxon>Cytophagales</taxon>
        <taxon>Cyclobacteriaceae</taxon>
        <taxon>Algoriphagus</taxon>
    </lineage>
</organism>
<dbReference type="OrthoDB" id="9807753at2"/>
<dbReference type="InterPro" id="IPR035642">
    <property type="entry name" value="MraZ_N"/>
</dbReference>
<dbReference type="STRING" id="279824.SAMN03080617_02356"/>
<dbReference type="EMBL" id="FMXE01000015">
    <property type="protein sequence ID" value="SDA79436.1"/>
    <property type="molecule type" value="Genomic_DNA"/>
</dbReference>
<sequence>MFNCRYDCKLDPKGRLVLPSKIKGAIPEANGSALMLQMAADKCLKLYPMVEFRKLESQVNALSDHNEETRRLKRSFFTRITEVELDSAGRFLIPKAFQEYAGLDKDVILVGVGSKIEMWSADRYKDFVIEDDIEMSQQMEKYLF</sequence>
<dbReference type="RefSeq" id="WP_092730160.1">
    <property type="nucleotide sequence ID" value="NZ_FMXE01000015.1"/>
</dbReference>
<name>A0A1G5YB52_9BACT</name>
<accession>A0A1G5YB52</accession>
<keyword evidence="4 7" id="KW-0805">Transcription regulation</keyword>
<evidence type="ECO:0000313" key="10">
    <source>
        <dbReference type="Proteomes" id="UP000198756"/>
    </source>
</evidence>
<dbReference type="GO" id="GO:0000976">
    <property type="term" value="F:transcription cis-regulatory region binding"/>
    <property type="evidence" value="ECO:0007669"/>
    <property type="project" value="TreeGrafter"/>
</dbReference>
<dbReference type="GO" id="GO:0009295">
    <property type="term" value="C:nucleoid"/>
    <property type="evidence" value="ECO:0007669"/>
    <property type="project" value="UniProtKB-SubCell"/>
</dbReference>
<reference evidence="10" key="1">
    <citation type="submission" date="2016-10" db="EMBL/GenBank/DDBJ databases">
        <authorList>
            <person name="Varghese N."/>
            <person name="Submissions S."/>
        </authorList>
    </citation>
    <scope>NUCLEOTIDE SEQUENCE [LARGE SCALE GENOMIC DNA]</scope>
    <source>
        <strain evidence="10">DSM 22703</strain>
    </source>
</reference>
<evidence type="ECO:0000256" key="4">
    <source>
        <dbReference type="ARBA" id="ARBA00023015"/>
    </source>
</evidence>
<dbReference type="CDD" id="cd16321">
    <property type="entry name" value="MraZ_C"/>
    <property type="match status" value="1"/>
</dbReference>
<keyword evidence="2 7" id="KW-0963">Cytoplasm</keyword>
<dbReference type="GO" id="GO:0003700">
    <property type="term" value="F:DNA-binding transcription factor activity"/>
    <property type="evidence" value="ECO:0007669"/>
    <property type="project" value="UniProtKB-UniRule"/>
</dbReference>
<comment type="subunit">
    <text evidence="7">Forms oligomers.</text>
</comment>
<evidence type="ECO:0000313" key="9">
    <source>
        <dbReference type="EMBL" id="SDA79436.1"/>
    </source>
</evidence>
<keyword evidence="3" id="KW-0677">Repeat</keyword>
<comment type="similarity">
    <text evidence="7">Belongs to the MraZ family.</text>
</comment>
<dbReference type="Gene3D" id="3.40.1550.20">
    <property type="entry name" value="Transcriptional regulator MraZ domain"/>
    <property type="match status" value="1"/>
</dbReference>
<dbReference type="InterPro" id="IPR037914">
    <property type="entry name" value="SpoVT-AbrB_sf"/>
</dbReference>
<dbReference type="InterPro" id="IPR020603">
    <property type="entry name" value="MraZ_dom"/>
</dbReference>
<dbReference type="Pfam" id="PF02381">
    <property type="entry name" value="MraZ"/>
    <property type="match status" value="2"/>
</dbReference>
<evidence type="ECO:0000256" key="3">
    <source>
        <dbReference type="ARBA" id="ARBA00022737"/>
    </source>
</evidence>